<accession>A0A933MHM1</accession>
<dbReference type="Pfam" id="PF08889">
    <property type="entry name" value="WbqC"/>
    <property type="match status" value="1"/>
</dbReference>
<proteinExistence type="predicted"/>
<organism evidence="1 2">
    <name type="scientific">candidate division TA06 bacterium</name>
    <dbReference type="NCBI Taxonomy" id="2250710"/>
    <lineage>
        <taxon>Bacteria</taxon>
        <taxon>Bacteria division TA06</taxon>
    </lineage>
</organism>
<dbReference type="AlphaFoldDB" id="A0A933MHM1"/>
<dbReference type="EMBL" id="JACQXR010000039">
    <property type="protein sequence ID" value="MBI4726212.1"/>
    <property type="molecule type" value="Genomic_DNA"/>
</dbReference>
<name>A0A933MHM1_UNCT6</name>
<dbReference type="InterPro" id="IPR014985">
    <property type="entry name" value="WbqC"/>
</dbReference>
<gene>
    <name evidence="1" type="ORF">HY768_03135</name>
</gene>
<evidence type="ECO:0000313" key="1">
    <source>
        <dbReference type="EMBL" id="MBI4726212.1"/>
    </source>
</evidence>
<reference evidence="1" key="1">
    <citation type="submission" date="2020-07" db="EMBL/GenBank/DDBJ databases">
        <title>Huge and variable diversity of episymbiotic CPR bacteria and DPANN archaea in groundwater ecosystems.</title>
        <authorList>
            <person name="He C.Y."/>
            <person name="Keren R."/>
            <person name="Whittaker M."/>
            <person name="Farag I.F."/>
            <person name="Doudna J."/>
            <person name="Cate J.H.D."/>
            <person name="Banfield J.F."/>
        </authorList>
    </citation>
    <scope>NUCLEOTIDE SEQUENCE</scope>
    <source>
        <strain evidence="1">NC_groundwater_1520_Pr4_B-0.1um_53_5</strain>
    </source>
</reference>
<protein>
    <submittedName>
        <fullName evidence="1">WbqC family protein</fullName>
    </submittedName>
</protein>
<sequence>MIIAAHQPNYLPWAGYFYKMVRCDVFVFMDSVQYSRTSYTARCSIKQNDGNASWLSVPVLKKGRYFQNVSEVIIDNQRPWQAEHLKTLESCYSRTPHFKEYSWLLDLAYGQKWENLSQLNRTVIMRLAEHLGIKTKFVDLSTLDVKGSSTEMLVSLCRSLNADEYLSGTGGQKYLDQEQFRQAGISLKYTKYQPQPYPQPWGEFAPGLSMIDMLFNCGPEETQKIIIH</sequence>
<dbReference type="Proteomes" id="UP000736328">
    <property type="component" value="Unassembled WGS sequence"/>
</dbReference>
<evidence type="ECO:0000313" key="2">
    <source>
        <dbReference type="Proteomes" id="UP000736328"/>
    </source>
</evidence>
<comment type="caution">
    <text evidence="1">The sequence shown here is derived from an EMBL/GenBank/DDBJ whole genome shotgun (WGS) entry which is preliminary data.</text>
</comment>